<dbReference type="Pfam" id="PF01835">
    <property type="entry name" value="MG2"/>
    <property type="match status" value="1"/>
</dbReference>
<dbReference type="Pfam" id="PF00207">
    <property type="entry name" value="A2M"/>
    <property type="match status" value="1"/>
</dbReference>
<dbReference type="InterPro" id="IPR008930">
    <property type="entry name" value="Terpenoid_cyclase/PrenylTrfase"/>
</dbReference>
<reference evidence="4 5" key="1">
    <citation type="submission" date="2020-08" db="EMBL/GenBank/DDBJ databases">
        <title>Genomic Encyclopedia of Type Strains, Phase IV (KMG-IV): sequencing the most valuable type-strain genomes for metagenomic binning, comparative biology and taxonomic classification.</title>
        <authorList>
            <person name="Goeker M."/>
        </authorList>
    </citation>
    <scope>NUCLEOTIDE SEQUENCE [LARGE SCALE GENOMIC DNA]</scope>
    <source>
        <strain evidence="4 5">DSM 104969</strain>
    </source>
</reference>
<dbReference type="PANTHER" id="PTHR40094:SF1">
    <property type="entry name" value="UBIQUITIN DOMAIN-CONTAINING PROTEIN"/>
    <property type="match status" value="1"/>
</dbReference>
<dbReference type="GO" id="GO:0004866">
    <property type="term" value="F:endopeptidase inhibitor activity"/>
    <property type="evidence" value="ECO:0007669"/>
    <property type="project" value="InterPro"/>
</dbReference>
<dbReference type="SMART" id="SM01360">
    <property type="entry name" value="A2M"/>
    <property type="match status" value="1"/>
</dbReference>
<dbReference type="Gene3D" id="1.50.10.20">
    <property type="match status" value="1"/>
</dbReference>
<comment type="caution">
    <text evidence="4">The sequence shown here is derived from an EMBL/GenBank/DDBJ whole genome shotgun (WGS) entry which is preliminary data.</text>
</comment>
<dbReference type="SUPFAM" id="SSF48239">
    <property type="entry name" value="Terpenoid cyclases/Protein prenyltransferases"/>
    <property type="match status" value="1"/>
</dbReference>
<evidence type="ECO:0000256" key="2">
    <source>
        <dbReference type="SAM" id="SignalP"/>
    </source>
</evidence>
<comment type="similarity">
    <text evidence="1">Belongs to the protease inhibitor I39 (alpha-2-macroglobulin) family. Bacterial alpha-2-macroglobulin subfamily.</text>
</comment>
<name>A0A840CU20_9BACT</name>
<protein>
    <submittedName>
        <fullName evidence="4">Uncharacterized protein YfaS (Alpha-2-macroglobulin family)</fullName>
    </submittedName>
</protein>
<accession>A0A840CU20</accession>
<evidence type="ECO:0000259" key="3">
    <source>
        <dbReference type="SMART" id="SM01360"/>
    </source>
</evidence>
<feature type="signal peptide" evidence="2">
    <location>
        <begin position="1"/>
        <end position="19"/>
    </location>
</feature>
<organism evidence="4 5">
    <name type="scientific">Dysgonomonas hofstadii</name>
    <dbReference type="NCBI Taxonomy" id="637886"/>
    <lineage>
        <taxon>Bacteria</taxon>
        <taxon>Pseudomonadati</taxon>
        <taxon>Bacteroidota</taxon>
        <taxon>Bacteroidia</taxon>
        <taxon>Bacteroidales</taxon>
        <taxon>Dysgonomonadaceae</taxon>
        <taxon>Dysgonomonas</taxon>
    </lineage>
</organism>
<evidence type="ECO:0000313" key="4">
    <source>
        <dbReference type="EMBL" id="MBB4036002.1"/>
    </source>
</evidence>
<dbReference type="RefSeq" id="WP_183306920.1">
    <property type="nucleotide sequence ID" value="NZ_JACIEP010000006.1"/>
</dbReference>
<feature type="domain" description="Alpha-2-macroglobulin" evidence="3">
    <location>
        <begin position="1234"/>
        <end position="1324"/>
    </location>
</feature>
<keyword evidence="2" id="KW-0732">Signal</keyword>
<dbReference type="Proteomes" id="UP000555103">
    <property type="component" value="Unassembled WGS sequence"/>
</dbReference>
<dbReference type="Gene3D" id="2.60.40.1930">
    <property type="match status" value="1"/>
</dbReference>
<dbReference type="InterPro" id="IPR041246">
    <property type="entry name" value="Bact_MG10"/>
</dbReference>
<feature type="chain" id="PRO_5032979564" evidence="2">
    <location>
        <begin position="20"/>
        <end position="2002"/>
    </location>
</feature>
<proteinExistence type="inferred from homology"/>
<dbReference type="InterPro" id="IPR002890">
    <property type="entry name" value="MG2"/>
</dbReference>
<dbReference type="Gene3D" id="2.20.130.20">
    <property type="match status" value="1"/>
</dbReference>
<dbReference type="PANTHER" id="PTHR40094">
    <property type="entry name" value="ALPHA-2-MACROGLOBULIN HOMOLOG"/>
    <property type="match status" value="1"/>
</dbReference>
<evidence type="ECO:0000313" key="5">
    <source>
        <dbReference type="Proteomes" id="UP000555103"/>
    </source>
</evidence>
<dbReference type="Pfam" id="PF17973">
    <property type="entry name" value="bMG10"/>
    <property type="match status" value="1"/>
</dbReference>
<sequence length="2002" mass="228544">MRRQILIGLIFLLSMTMFAQTNNNKYENEWKQVGEFDTQSLPQSAMKQVDEILQKAIADKNNPQVIKALIYKNKYKKNIDRNDNIGLFSDLQGLLSRTNDIAEKALLHSMLAELYADYYQNNQWQIQQRTALTDVVPEDIKEWPANIFMDKMVENLDQSVKDVETLKTYNTKQYDDIIAIGTDGQKYYPTLYDFLALRTIGVAQMAGNIGYYNFDLSATGIDTKEFFTPAADYIKLNIKPDIDKQLCVLRYYQIYSADLLKRNLIPTVILTDIDRIEYLGQKSRSFSQENISEAYETLYKNYENNEASIEIIVKLVDSYGYSPLEMQFVGTDAIKYSASKKIYDWLNKGIQKYPDYLTTNVLRNKLADITNPRLNIKVKPVIHSQQAVKLDIEHKNIQALEKPPVFKLYKIEKDEYKEQKDYPLKLVSDAPYDFDTLSIDLGKLPVGRYCFSDQSTDELDIDDFGKNNKVNKVDFVVSNLITFSRNSKKDEFEIFVVDRISGKPVKDATVKIYDRDNYNYNIPDPDDLLTTLKTNELGLALYKHERKNDKNSYYTVSYTVELGADNSLNTARLDGNSYRWEKPDRDSDEESISIFTDRSIYRPGQTVYFKAIVLDANSKPKVKKEYTVELYNANNDHIEEVELTTNEFGSLAGNFILPKTGLLGQYSIEIDDASIYFSVEEYKRPTFEITFDKIDKTYTFGEEVKLKGYAKNFSGISLQDADVQYSISREQYNFWWGGGNQSQFADGSVKTNADGSFEIIFTPEAGDNNQPLIRPLTDKQIYRFNVTATVTDMNGETQSNNFNLVVGNVSMVINIDMPEKIEKSEKDDKIKIEARNLQGDTIATSGKYEIHNTDGSITVPPQTGTFNTGEQARLMTRIKGLTSGKYRLQIKALDSKNNEIEENKEFVVFSYTDKKPPIETEKWVAQKNVIFDGNKPVEVVFGTSKKDAYVLYQLSNDKQVFERRIVKLSNANQLFKVPYKAEYGDMLNMTFTYVKDEQLYSENVSLFKKKKEIADTNLKIKLESFRDKLRPGQEETWTISVKDSKDNPASAEILASMYDISLDKLRPYLSWQLNRPYIYTDYLYAVQYTLPWQGMSYPVNFNLDYNTKYEKVLARTSDVINWFGYINNYYRNNILGGKINPSKYDTYIEEEGNLDEVVVVGYGTQRKAMMTGAVSQVVVRGAASPALEGKVAGLAIAADAVAPNELAESETINGGSLEKQEESTPQIRQNFNETAFFYPQLRTNEKGETLISFTVPESNTTWRFRAWAHDKDAKVGALEQMVVTRKELMVTPNMPRFVRQGDKTGISTKISNLSDNAIAGNVRIEFFDPVTDKSIDLNIASQKQAFSIAKDASTSASWTFDIPSGIDLIGCRIVAESETFSDGEQHVLAVLPNRMLVTESMPIDITDKGTHTFTFDKLYNNKSTSSDNYKLTLEYASNPAWYAVQALPTMSNPANENAVNWFASYYVNELGSSIVRQYPKVSAMIQAWAKQGGDKQTLVSKLQKDEELKAVLLEETPWVLEAKNETDQMNRLSLLFDLNNTRQLTSAATQKLSDLMTSEGGWSWYKGFYPSRSITQYILYGYASLQQVGQVQYPEEIKKMQMNALKYIDAQILKDFNNLKKNNKDWEKSTYVSTNQIEYAYVRSFYRDIPIDQETRAAERFYTDVASKNWTKLGLYERSILSVVLNRNGDKTLADKIVKSIKEHSVNDKKLGMYWPNNTSNVFMSLSAISTHTFLMDALQENGATEKEMNAMKRWLLMQKQTQIWKSTHATIDAISALLSTGSDWFAGETTPTEITVGNKKVEPESKEQGTGYFKKAWDKAEITSDMAKVTVTTPSTDPAYGALYWQYFEDLDKITSQKGELNVEKQLFKENVSSAGTGLILVTENNPLAVGDKVVIRLTVRVDRDMEFVQLKDMRAPCFEPIQTTSGTRWADRLLYYQMPKDASTNFYFDHLPKGTYVLEYPVYVNRSGEYSNGITTIQCLYAPQYVSHTQGIKVTVKDKE</sequence>
<gene>
    <name evidence="4" type="ORF">GGR21_001903</name>
</gene>
<evidence type="ECO:0000256" key="1">
    <source>
        <dbReference type="ARBA" id="ARBA00010556"/>
    </source>
</evidence>
<keyword evidence="5" id="KW-1185">Reference proteome</keyword>
<dbReference type="InterPro" id="IPR051802">
    <property type="entry name" value="YfhM-like"/>
</dbReference>
<dbReference type="EMBL" id="JACIEP010000006">
    <property type="protein sequence ID" value="MBB4036002.1"/>
    <property type="molecule type" value="Genomic_DNA"/>
</dbReference>
<dbReference type="InterPro" id="IPR001599">
    <property type="entry name" value="Macroglobln_a2"/>
</dbReference>